<reference evidence="1" key="1">
    <citation type="journal article" date="2020" name="Stud. Mycol.">
        <title>101 Dothideomycetes genomes: a test case for predicting lifestyles and emergence of pathogens.</title>
        <authorList>
            <person name="Haridas S."/>
            <person name="Albert R."/>
            <person name="Binder M."/>
            <person name="Bloem J."/>
            <person name="Labutti K."/>
            <person name="Salamov A."/>
            <person name="Andreopoulos B."/>
            <person name="Baker S."/>
            <person name="Barry K."/>
            <person name="Bills G."/>
            <person name="Bluhm B."/>
            <person name="Cannon C."/>
            <person name="Castanera R."/>
            <person name="Culley D."/>
            <person name="Daum C."/>
            <person name="Ezra D."/>
            <person name="Gonzalez J."/>
            <person name="Henrissat B."/>
            <person name="Kuo A."/>
            <person name="Liang C."/>
            <person name="Lipzen A."/>
            <person name="Lutzoni F."/>
            <person name="Magnuson J."/>
            <person name="Mondo S."/>
            <person name="Nolan M."/>
            <person name="Ohm R."/>
            <person name="Pangilinan J."/>
            <person name="Park H.-J."/>
            <person name="Ramirez L."/>
            <person name="Alfaro M."/>
            <person name="Sun H."/>
            <person name="Tritt A."/>
            <person name="Yoshinaga Y."/>
            <person name="Zwiers L.-H."/>
            <person name="Turgeon B."/>
            <person name="Goodwin S."/>
            <person name="Spatafora J."/>
            <person name="Crous P."/>
            <person name="Grigoriev I."/>
        </authorList>
    </citation>
    <scope>NUCLEOTIDE SEQUENCE</scope>
    <source>
        <strain evidence="1">CBS 207.26</strain>
    </source>
</reference>
<sequence>MKISRPLNDHPWCEGTKRVVKECHTLDALDEALRAVLNSSLVDGASVLDVEAFYNSNFEPTTVFQAISAKCPNVILCMGKEAEAFFYPCNDQLRSDSRSPIQCFYSIHPSRSLHYQDKNCPEIRHKLFDDIRRTCKALKDKKPDMSATSRIENTKRRTYFFIPITNDKAAKAKDIQTIRKFLHTLAELCLWRWRMPLLGVGIKPEARKSYFTFSRWHIRLLRHILLCGDTVMDPRIEIRAAIIPIFVSLNLALKRISYFPEDLPFAYEIAWRKVIKAMADAPINLEEICCQLASLGGAEKVSTLLSTALSDELRLAGLTDERTSLLCRMERISRRVREILSQQSENHQRRNSTWLGPLADKEECSCLTDLALKKRHRRHGYQYEGASKAVPHTNVPAICEKEPAIELDVQDTLSWVWPDYENAETVTAPLPNLGAPSVNGSRHQNFEDGPTAAKSPPYIPEWDGLFLPPFRLWESERNLIGPKGDRQEPTIWPGNEPSAREHLKQLDNGLSQLAGDRSLRDIVDTVPLLGDGNAELNGNGVLKVVLGSVNRRLDRNSAELDHWVFHKGNFHKGN</sequence>
<evidence type="ECO:0000313" key="2">
    <source>
        <dbReference type="Proteomes" id="UP000800200"/>
    </source>
</evidence>
<dbReference type="EMBL" id="ML994625">
    <property type="protein sequence ID" value="KAF2187931.1"/>
    <property type="molecule type" value="Genomic_DNA"/>
</dbReference>
<proteinExistence type="predicted"/>
<organism evidence="1 2">
    <name type="scientific">Zopfia rhizophila CBS 207.26</name>
    <dbReference type="NCBI Taxonomy" id="1314779"/>
    <lineage>
        <taxon>Eukaryota</taxon>
        <taxon>Fungi</taxon>
        <taxon>Dikarya</taxon>
        <taxon>Ascomycota</taxon>
        <taxon>Pezizomycotina</taxon>
        <taxon>Dothideomycetes</taxon>
        <taxon>Dothideomycetes incertae sedis</taxon>
        <taxon>Zopfiaceae</taxon>
        <taxon>Zopfia</taxon>
    </lineage>
</organism>
<dbReference type="AlphaFoldDB" id="A0A6A6E7N0"/>
<dbReference type="OrthoDB" id="2142040at2759"/>
<gene>
    <name evidence="1" type="ORF">K469DRAFT_769809</name>
</gene>
<evidence type="ECO:0008006" key="3">
    <source>
        <dbReference type="Google" id="ProtNLM"/>
    </source>
</evidence>
<dbReference type="Proteomes" id="UP000800200">
    <property type="component" value="Unassembled WGS sequence"/>
</dbReference>
<accession>A0A6A6E7N0</accession>
<name>A0A6A6E7N0_9PEZI</name>
<evidence type="ECO:0000313" key="1">
    <source>
        <dbReference type="EMBL" id="KAF2187931.1"/>
    </source>
</evidence>
<keyword evidence="2" id="KW-1185">Reference proteome</keyword>
<protein>
    <recommendedName>
        <fullName evidence="3">Uracil-DNA glycosylase-like domain-containing protein</fullName>
    </recommendedName>
</protein>